<gene>
    <name evidence="2" type="ORF">DRW42_13000</name>
</gene>
<dbReference type="InterPro" id="IPR051396">
    <property type="entry name" value="Bact_Antivir_Def_Nuclease"/>
</dbReference>
<comment type="caution">
    <text evidence="2">The sequence shown here is derived from an EMBL/GenBank/DDBJ whole genome shotgun (WGS) entry which is preliminary data.</text>
</comment>
<dbReference type="Pfam" id="PF13304">
    <property type="entry name" value="AAA_21"/>
    <property type="match status" value="1"/>
</dbReference>
<dbReference type="GO" id="GO:0016887">
    <property type="term" value="F:ATP hydrolysis activity"/>
    <property type="evidence" value="ECO:0007669"/>
    <property type="project" value="InterPro"/>
</dbReference>
<dbReference type="EMBL" id="QNQU01000010">
    <property type="protein sequence ID" value="RBQ06697.1"/>
    <property type="molecule type" value="Genomic_DNA"/>
</dbReference>
<dbReference type="RefSeq" id="WP_113949260.1">
    <property type="nucleotide sequence ID" value="NZ_QNQU01000010.1"/>
</dbReference>
<dbReference type="PANTHER" id="PTHR43581:SF2">
    <property type="entry name" value="EXCINUCLEASE ATPASE SUBUNIT"/>
    <property type="match status" value="1"/>
</dbReference>
<dbReference type="SMART" id="SM00382">
    <property type="entry name" value="AAA"/>
    <property type="match status" value="1"/>
</dbReference>
<dbReference type="CDD" id="cd00267">
    <property type="entry name" value="ABC_ATPase"/>
    <property type="match status" value="1"/>
</dbReference>
<dbReference type="OrthoDB" id="9805802at2"/>
<dbReference type="PANTHER" id="PTHR43581">
    <property type="entry name" value="ATP/GTP PHOSPHATASE"/>
    <property type="match status" value="1"/>
</dbReference>
<dbReference type="GO" id="GO:0005524">
    <property type="term" value="F:ATP binding"/>
    <property type="evidence" value="ECO:0007669"/>
    <property type="project" value="InterPro"/>
</dbReference>
<dbReference type="InterPro" id="IPR003593">
    <property type="entry name" value="AAA+_ATPase"/>
</dbReference>
<protein>
    <recommendedName>
        <fullName evidence="1">AAA+ ATPase domain-containing protein</fullName>
    </recommendedName>
</protein>
<evidence type="ECO:0000313" key="3">
    <source>
        <dbReference type="Proteomes" id="UP000252081"/>
    </source>
</evidence>
<dbReference type="InterPro" id="IPR003959">
    <property type="entry name" value="ATPase_AAA_core"/>
</dbReference>
<reference evidence="2 3" key="1">
    <citation type="submission" date="2018-07" db="EMBL/GenBank/DDBJ databases">
        <title>A draft genome of a endophytic bacteria, a new species of Pedobacter.</title>
        <authorList>
            <person name="Zhang Z.D."/>
            <person name="Chen Z.J."/>
        </authorList>
    </citation>
    <scope>NUCLEOTIDE SEQUENCE [LARGE SCALE GENOMIC DNA]</scope>
    <source>
        <strain evidence="2 3">RS10</strain>
    </source>
</reference>
<evidence type="ECO:0000313" key="2">
    <source>
        <dbReference type="EMBL" id="RBQ06697.1"/>
    </source>
</evidence>
<dbReference type="SUPFAM" id="SSF52540">
    <property type="entry name" value="P-loop containing nucleoside triphosphate hydrolases"/>
    <property type="match status" value="1"/>
</dbReference>
<proteinExistence type="predicted"/>
<dbReference type="Gene3D" id="3.40.50.300">
    <property type="entry name" value="P-loop containing nucleotide triphosphate hydrolases"/>
    <property type="match status" value="1"/>
</dbReference>
<dbReference type="InterPro" id="IPR027417">
    <property type="entry name" value="P-loop_NTPase"/>
</dbReference>
<name>A0A366KYI9_9SPHI</name>
<accession>A0A366KYI9</accession>
<keyword evidence="3" id="KW-1185">Reference proteome</keyword>
<evidence type="ECO:0000259" key="1">
    <source>
        <dbReference type="SMART" id="SM00382"/>
    </source>
</evidence>
<feature type="domain" description="AAA+ ATPase" evidence="1">
    <location>
        <begin position="210"/>
        <end position="489"/>
    </location>
</feature>
<sequence length="561" mass="64787">MSIATIHQEVFDFLIEQHSMDENFYFSLRQINRSGRLDKGYWFLGNEYYLSVSFWMGSDNSTKSPRLTFIIVHDGLTYFEIDSKHDSRPFFSQDFLLKLGFIEPSPTEVNRKYYDFERNDYLKSLESFLHGDKIIVDDYVRRRIADISALDEDPEVDFIWPSTFEKQLKIVKRYQQERKNKEKKTGYLRTFHIGNFGPINDLAFPEIPKGCRWVFLTGENGAGKTSVLKALAASICNNNDHGIVVAADYADFKTKIGIERLDGTEENSVEGKNDFKDKKWLIRGFAAYGPVRLITEGSLKGEWANLNENRISRRATYGLFSPINVLRDVSGEYILAVKPKYYDLTLNDLLENIETNLEIILPNIDKVEIVPAGKGHQIKYFQKTGENKNDKWFVDFEQLPSGTKNFSALILDLLLRFSEQQDDVADIADYVGIVLIDEIDLHLHPKMQKEIIVQLAETFPNIQFVVTTHSPIPMLGAPKDSIFINIHKNEENRICASKIDVDITNMLPNTILTSPIFNFDELINENHIPEEPLMTEDDYNEAIFYRILEKKIRENTINPQP</sequence>
<organism evidence="2 3">
    <name type="scientific">Pedobacter miscanthi</name>
    <dbReference type="NCBI Taxonomy" id="2259170"/>
    <lineage>
        <taxon>Bacteria</taxon>
        <taxon>Pseudomonadati</taxon>
        <taxon>Bacteroidota</taxon>
        <taxon>Sphingobacteriia</taxon>
        <taxon>Sphingobacteriales</taxon>
        <taxon>Sphingobacteriaceae</taxon>
        <taxon>Pedobacter</taxon>
    </lineage>
</organism>
<dbReference type="Proteomes" id="UP000252081">
    <property type="component" value="Unassembled WGS sequence"/>
</dbReference>
<dbReference type="AlphaFoldDB" id="A0A366KYI9"/>